<keyword evidence="5" id="KW-0717">Septation</keyword>
<comment type="subcellular location">
    <subcellularLocation>
        <location evidence="1">Cell septum</location>
    </subcellularLocation>
</comment>
<dbReference type="Pfam" id="PF04686">
    <property type="entry name" value="SsgA"/>
    <property type="match status" value="1"/>
</dbReference>
<protein>
    <recommendedName>
        <fullName evidence="9">SsgD protein</fullName>
    </recommendedName>
</protein>
<dbReference type="Gene3D" id="2.30.31.20">
    <property type="entry name" value="Sporulation-specific cell division protein SsgB"/>
    <property type="match status" value="1"/>
</dbReference>
<evidence type="ECO:0000256" key="4">
    <source>
        <dbReference type="ARBA" id="ARBA00022969"/>
    </source>
</evidence>
<evidence type="ECO:0000256" key="3">
    <source>
        <dbReference type="ARBA" id="ARBA00022618"/>
    </source>
</evidence>
<evidence type="ECO:0000256" key="2">
    <source>
        <dbReference type="ARBA" id="ARBA00009323"/>
    </source>
</evidence>
<proteinExistence type="inferred from homology"/>
<dbReference type="EMBL" id="JARXVH010000003">
    <property type="protein sequence ID" value="MDH6214973.1"/>
    <property type="molecule type" value="Genomic_DNA"/>
</dbReference>
<reference evidence="7 8" key="1">
    <citation type="submission" date="2023-04" db="EMBL/GenBank/DDBJ databases">
        <title>Forest soil microbial communities from Buena Vista Peninsula, Colon Province, Panama.</title>
        <authorList>
            <person name="Bouskill N."/>
        </authorList>
    </citation>
    <scope>NUCLEOTIDE SEQUENCE [LARGE SCALE GENOMIC DNA]</scope>
    <source>
        <strain evidence="7 8">GGS1</strain>
    </source>
</reference>
<comment type="caution">
    <text evidence="7">The sequence shown here is derived from an EMBL/GenBank/DDBJ whole genome shotgun (WGS) entry which is preliminary data.</text>
</comment>
<dbReference type="InterPro" id="IPR038658">
    <property type="entry name" value="SsgB_sf"/>
</dbReference>
<comment type="similarity">
    <text evidence="2">Belongs to the SsgA family.</text>
</comment>
<keyword evidence="6" id="KW-0131">Cell cycle</keyword>
<organism evidence="7 8">
    <name type="scientific">Streptomyces pseudovenezuelae</name>
    <dbReference type="NCBI Taxonomy" id="67350"/>
    <lineage>
        <taxon>Bacteria</taxon>
        <taxon>Bacillati</taxon>
        <taxon>Actinomycetota</taxon>
        <taxon>Actinomycetes</taxon>
        <taxon>Kitasatosporales</taxon>
        <taxon>Streptomycetaceae</taxon>
        <taxon>Streptomyces</taxon>
        <taxon>Streptomyces aurantiacus group</taxon>
    </lineage>
</organism>
<keyword evidence="3" id="KW-0132">Cell division</keyword>
<dbReference type="InterPro" id="IPR006776">
    <property type="entry name" value="SsgB"/>
</dbReference>
<sequence length="136" mass="14719">MYVALEQPTGARLITRDQELAVPVTLRYSSDDPLAVHFAFPAWIALDGEPVTWTFARALLEEGLGIATGLGSVHIWPCGPTDTIVELHTPDGVAMMRFRKADLHRFLLRSYTVTEPGAEAVGPALEHGLAALLDGV</sequence>
<evidence type="ECO:0000256" key="6">
    <source>
        <dbReference type="ARBA" id="ARBA00023306"/>
    </source>
</evidence>
<dbReference type="Proteomes" id="UP001160499">
    <property type="component" value="Unassembled WGS sequence"/>
</dbReference>
<evidence type="ECO:0000256" key="1">
    <source>
        <dbReference type="ARBA" id="ARBA00004431"/>
    </source>
</evidence>
<name>A0ABT6LF95_9ACTN</name>
<dbReference type="RefSeq" id="WP_280875982.1">
    <property type="nucleotide sequence ID" value="NZ_JARXVH010000003.1"/>
</dbReference>
<evidence type="ECO:0000313" key="8">
    <source>
        <dbReference type="Proteomes" id="UP001160499"/>
    </source>
</evidence>
<evidence type="ECO:0000256" key="5">
    <source>
        <dbReference type="ARBA" id="ARBA00023210"/>
    </source>
</evidence>
<accession>A0ABT6LF95</accession>
<keyword evidence="8" id="KW-1185">Reference proteome</keyword>
<keyword evidence="4" id="KW-0749">Sporulation</keyword>
<gene>
    <name evidence="7" type="ORF">M2283_002256</name>
</gene>
<evidence type="ECO:0008006" key="9">
    <source>
        <dbReference type="Google" id="ProtNLM"/>
    </source>
</evidence>
<evidence type="ECO:0000313" key="7">
    <source>
        <dbReference type="EMBL" id="MDH6214973.1"/>
    </source>
</evidence>